<dbReference type="SUPFAM" id="SSF52540">
    <property type="entry name" value="P-loop containing nucleoside triphosphate hydrolases"/>
    <property type="match status" value="1"/>
</dbReference>
<comment type="caution">
    <text evidence="5">The sequence shown here is derived from an EMBL/GenBank/DDBJ whole genome shotgun (WGS) entry which is preliminary data.</text>
</comment>
<dbReference type="InterPro" id="IPR027417">
    <property type="entry name" value="P-loop_NTPase"/>
</dbReference>
<dbReference type="AlphaFoldDB" id="A0A9P5JSN5"/>
<feature type="compositionally biased region" description="Basic and acidic residues" evidence="3">
    <location>
        <begin position="353"/>
        <end position="365"/>
    </location>
</feature>
<dbReference type="PROSITE" id="PS00674">
    <property type="entry name" value="AAA"/>
    <property type="match status" value="1"/>
</dbReference>
<dbReference type="InterPro" id="IPR003959">
    <property type="entry name" value="ATPase_AAA_core"/>
</dbReference>
<evidence type="ECO:0000256" key="1">
    <source>
        <dbReference type="ARBA" id="ARBA00004325"/>
    </source>
</evidence>
<keyword evidence="2" id="KW-0067">ATP-binding</keyword>
<reference evidence="5" key="2">
    <citation type="journal article" date="2020" name="Nat. Commun.">
        <title>Large-scale genome sequencing of mycorrhizal fungi provides insights into the early evolution of symbiotic traits.</title>
        <authorList>
            <person name="Miyauchi S."/>
            <person name="Kiss E."/>
            <person name="Kuo A."/>
            <person name="Drula E."/>
            <person name="Kohler A."/>
            <person name="Sanchez-Garcia M."/>
            <person name="Morin E."/>
            <person name="Andreopoulos B."/>
            <person name="Barry K.W."/>
            <person name="Bonito G."/>
            <person name="Buee M."/>
            <person name="Carver A."/>
            <person name="Chen C."/>
            <person name="Cichocki N."/>
            <person name="Clum A."/>
            <person name="Culley D."/>
            <person name="Crous P.W."/>
            <person name="Fauchery L."/>
            <person name="Girlanda M."/>
            <person name="Hayes R.D."/>
            <person name="Keri Z."/>
            <person name="LaButti K."/>
            <person name="Lipzen A."/>
            <person name="Lombard V."/>
            <person name="Magnuson J."/>
            <person name="Maillard F."/>
            <person name="Murat C."/>
            <person name="Nolan M."/>
            <person name="Ohm R.A."/>
            <person name="Pangilinan J."/>
            <person name="Pereira M.F."/>
            <person name="Perotto S."/>
            <person name="Peter M."/>
            <person name="Pfister S."/>
            <person name="Riley R."/>
            <person name="Sitrit Y."/>
            <person name="Stielow J.B."/>
            <person name="Szollosi G."/>
            <person name="Zifcakova L."/>
            <person name="Stursova M."/>
            <person name="Spatafora J.W."/>
            <person name="Tedersoo L."/>
            <person name="Vaario L.M."/>
            <person name="Yamada A."/>
            <person name="Yan M."/>
            <person name="Wang P."/>
            <person name="Xu J."/>
            <person name="Bruns T."/>
            <person name="Baldrian P."/>
            <person name="Vilgalys R."/>
            <person name="Dunand C."/>
            <person name="Henrissat B."/>
            <person name="Grigoriev I.V."/>
            <person name="Hibbett D."/>
            <person name="Nagy L.G."/>
            <person name="Martin F.M."/>
        </authorList>
    </citation>
    <scope>NUCLEOTIDE SEQUENCE</scope>
    <source>
        <strain evidence="5">Prilba</strain>
    </source>
</reference>
<feature type="compositionally biased region" description="Basic and acidic residues" evidence="3">
    <location>
        <begin position="384"/>
        <end position="396"/>
    </location>
</feature>
<evidence type="ECO:0000256" key="3">
    <source>
        <dbReference type="SAM" id="MobiDB-lite"/>
    </source>
</evidence>
<feature type="region of interest" description="Disordered" evidence="3">
    <location>
        <begin position="353"/>
        <end position="396"/>
    </location>
</feature>
<comment type="subcellular location">
    <subcellularLocation>
        <location evidence="1">Mitochondrion membrane</location>
    </subcellularLocation>
</comment>
<accession>A0A9P5JSN5</accession>
<evidence type="ECO:0000256" key="2">
    <source>
        <dbReference type="RuleBase" id="RU003651"/>
    </source>
</evidence>
<name>A0A9P5JSN5_9AGAM</name>
<feature type="region of interest" description="Disordered" evidence="3">
    <location>
        <begin position="468"/>
        <end position="505"/>
    </location>
</feature>
<evidence type="ECO:0000259" key="4">
    <source>
        <dbReference type="SMART" id="SM01024"/>
    </source>
</evidence>
<gene>
    <name evidence="5" type="ORF">DFH94DRAFT_700327</name>
</gene>
<feature type="domain" description="BCS1 N-terminal" evidence="4">
    <location>
        <begin position="71"/>
        <end position="254"/>
    </location>
</feature>
<dbReference type="Gene3D" id="3.40.50.300">
    <property type="entry name" value="P-loop containing nucleotide triphosphate hydrolases"/>
    <property type="match status" value="1"/>
</dbReference>
<sequence length="522" mass="59770">MDPLFQLTSAALPTMLMLLNNSVETTNLSAQNDTLMNVTVDATPLKMPTDFPSLFTFIYSISALRDYLKLIMLGGAFETLRRLYSASYRNLMDRLFITATFESEDASYEWMMFWLSSLPQFHQFRKFSVSTSGLSLENSALEVVNGRLMNEGLRRRTRPIRYLPSYASSYWMWYKGRYVTISRTKEGNRWNSDKSTLQITIFSRERFILDSLILEARQNWLSARSDKIDIFASEGYGPDWSRVTSRSKRPLNSIILDDGIRDFLLEDARDFMKSRQWDSFPPRLPPVWGSWLWETSIIHSLAGELGLNIYIISLSKTGLDDNSLNSLISSLPEHCIAIMEDIDAAFTHGLTRDRTGAELEDPRNRDLRRRGRRSSEDDFDDDQEQGRGRSKSEAKDTRITLSGLLNALDGVSAQEGRLLFATTNRYHSLDSALIRPGRMDIHLEFRLASQYQARELYKRFYFPDAPGEVDDEASSDSGYGTPMMNGPDPIGPDEPLKYNGTTHTVRAPKLSKKKIERLAEQF</sequence>
<feature type="non-terminal residue" evidence="5">
    <location>
        <position position="522"/>
    </location>
</feature>
<dbReference type="Pfam" id="PF08740">
    <property type="entry name" value="BCS1_N"/>
    <property type="match status" value="1"/>
</dbReference>
<dbReference type="PANTHER" id="PTHR23070">
    <property type="entry name" value="BCS1 AAA-TYPE ATPASE"/>
    <property type="match status" value="1"/>
</dbReference>
<dbReference type="InterPro" id="IPR014851">
    <property type="entry name" value="BCS1_N"/>
</dbReference>
<evidence type="ECO:0000313" key="5">
    <source>
        <dbReference type="EMBL" id="KAF8460461.1"/>
    </source>
</evidence>
<dbReference type="GO" id="GO:0016887">
    <property type="term" value="F:ATP hydrolysis activity"/>
    <property type="evidence" value="ECO:0007669"/>
    <property type="project" value="InterPro"/>
</dbReference>
<dbReference type="OrthoDB" id="10251412at2759"/>
<protein>
    <submittedName>
        <fullName evidence="5">P-loop containing nucleoside triphosphate hydrolase protein</fullName>
    </submittedName>
</protein>
<dbReference type="Proteomes" id="UP000759537">
    <property type="component" value="Unassembled WGS sequence"/>
</dbReference>
<proteinExistence type="inferred from homology"/>
<organism evidence="5 6">
    <name type="scientific">Russula ochroleuca</name>
    <dbReference type="NCBI Taxonomy" id="152965"/>
    <lineage>
        <taxon>Eukaryota</taxon>
        <taxon>Fungi</taxon>
        <taxon>Dikarya</taxon>
        <taxon>Basidiomycota</taxon>
        <taxon>Agaricomycotina</taxon>
        <taxon>Agaricomycetes</taxon>
        <taxon>Russulales</taxon>
        <taxon>Russulaceae</taxon>
        <taxon>Russula</taxon>
    </lineage>
</organism>
<dbReference type="EMBL" id="WHVB01000179">
    <property type="protein sequence ID" value="KAF8460461.1"/>
    <property type="molecule type" value="Genomic_DNA"/>
</dbReference>
<reference evidence="5" key="1">
    <citation type="submission" date="2019-10" db="EMBL/GenBank/DDBJ databases">
        <authorList>
            <consortium name="DOE Joint Genome Institute"/>
            <person name="Kuo A."/>
            <person name="Miyauchi S."/>
            <person name="Kiss E."/>
            <person name="Drula E."/>
            <person name="Kohler A."/>
            <person name="Sanchez-Garcia M."/>
            <person name="Andreopoulos B."/>
            <person name="Barry K.W."/>
            <person name="Bonito G."/>
            <person name="Buee M."/>
            <person name="Carver A."/>
            <person name="Chen C."/>
            <person name="Cichocki N."/>
            <person name="Clum A."/>
            <person name="Culley D."/>
            <person name="Crous P.W."/>
            <person name="Fauchery L."/>
            <person name="Girlanda M."/>
            <person name="Hayes R."/>
            <person name="Keri Z."/>
            <person name="LaButti K."/>
            <person name="Lipzen A."/>
            <person name="Lombard V."/>
            <person name="Magnuson J."/>
            <person name="Maillard F."/>
            <person name="Morin E."/>
            <person name="Murat C."/>
            <person name="Nolan M."/>
            <person name="Ohm R."/>
            <person name="Pangilinan J."/>
            <person name="Pereira M."/>
            <person name="Perotto S."/>
            <person name="Peter M."/>
            <person name="Riley R."/>
            <person name="Sitrit Y."/>
            <person name="Stielow B."/>
            <person name="Szollosi G."/>
            <person name="Zifcakova L."/>
            <person name="Stursova M."/>
            <person name="Spatafora J.W."/>
            <person name="Tedersoo L."/>
            <person name="Vaario L.-M."/>
            <person name="Yamada A."/>
            <person name="Yan M."/>
            <person name="Wang P."/>
            <person name="Xu J."/>
            <person name="Bruns T."/>
            <person name="Baldrian P."/>
            <person name="Vilgalys R."/>
            <person name="Henrissat B."/>
            <person name="Grigoriev I.V."/>
            <person name="Hibbett D."/>
            <person name="Nagy L.G."/>
            <person name="Martin F.M."/>
        </authorList>
    </citation>
    <scope>NUCLEOTIDE SEQUENCE</scope>
    <source>
        <strain evidence="5">Prilba</strain>
    </source>
</reference>
<dbReference type="GO" id="GO:0031966">
    <property type="term" value="C:mitochondrial membrane"/>
    <property type="evidence" value="ECO:0007669"/>
    <property type="project" value="UniProtKB-SubCell"/>
</dbReference>
<keyword evidence="2" id="KW-0547">Nucleotide-binding</keyword>
<dbReference type="InterPro" id="IPR050747">
    <property type="entry name" value="Mitochondrial_chaperone_BCS1"/>
</dbReference>
<dbReference type="SMART" id="SM01024">
    <property type="entry name" value="BCS1_N"/>
    <property type="match status" value="1"/>
</dbReference>
<keyword evidence="6" id="KW-1185">Reference proteome</keyword>
<dbReference type="Pfam" id="PF00004">
    <property type="entry name" value="AAA"/>
    <property type="match status" value="1"/>
</dbReference>
<dbReference type="InterPro" id="IPR003960">
    <property type="entry name" value="ATPase_AAA_CS"/>
</dbReference>
<dbReference type="GO" id="GO:0005524">
    <property type="term" value="F:ATP binding"/>
    <property type="evidence" value="ECO:0007669"/>
    <property type="project" value="UniProtKB-KW"/>
</dbReference>
<comment type="similarity">
    <text evidence="2">Belongs to the AAA ATPase family.</text>
</comment>
<keyword evidence="5" id="KW-0378">Hydrolase</keyword>
<evidence type="ECO:0000313" key="6">
    <source>
        <dbReference type="Proteomes" id="UP000759537"/>
    </source>
</evidence>